<keyword evidence="2" id="KW-0808">Transferase</keyword>
<comment type="caution">
    <text evidence="9">The sequence shown here is derived from an EMBL/GenBank/DDBJ whole genome shotgun (WGS) entry which is preliminary data.</text>
</comment>
<dbReference type="AlphaFoldDB" id="A0A023AXK4"/>
<dbReference type="GO" id="GO:0004519">
    <property type="term" value="F:endonuclease activity"/>
    <property type="evidence" value="ECO:0007669"/>
    <property type="project" value="UniProtKB-KW"/>
</dbReference>
<evidence type="ECO:0000313" key="9">
    <source>
        <dbReference type="EMBL" id="EZG43030.1"/>
    </source>
</evidence>
<dbReference type="InterPro" id="IPR043128">
    <property type="entry name" value="Rev_trsase/Diguanyl_cyclase"/>
</dbReference>
<dbReference type="SUPFAM" id="SSF56672">
    <property type="entry name" value="DNA/RNA polymerases"/>
    <property type="match status" value="1"/>
</dbReference>
<evidence type="ECO:0000256" key="1">
    <source>
        <dbReference type="ARBA" id="ARBA00022670"/>
    </source>
</evidence>
<evidence type="ECO:0000256" key="3">
    <source>
        <dbReference type="ARBA" id="ARBA00022695"/>
    </source>
</evidence>
<dbReference type="EMBL" id="AFNH02001491">
    <property type="protein sequence ID" value="EZG43030.1"/>
    <property type="molecule type" value="Genomic_DNA"/>
</dbReference>
<dbReference type="Gene3D" id="3.10.10.10">
    <property type="entry name" value="HIV Type 1 Reverse Transcriptase, subunit A, domain 1"/>
    <property type="match status" value="2"/>
</dbReference>
<dbReference type="Pfam" id="PF00078">
    <property type="entry name" value="RVT_1"/>
    <property type="match status" value="1"/>
</dbReference>
<dbReference type="VEuPathDB" id="CryptoDB:GNI_194410"/>
<keyword evidence="1" id="KW-0645">Protease</keyword>
<dbReference type="Gene3D" id="3.30.70.270">
    <property type="match status" value="1"/>
</dbReference>
<evidence type="ECO:0000259" key="8">
    <source>
        <dbReference type="Pfam" id="PF00078"/>
    </source>
</evidence>
<dbReference type="FunFam" id="3.10.10.10:FF:000007">
    <property type="entry name" value="Retrovirus-related Pol polyprotein from transposon 17.6-like Protein"/>
    <property type="match status" value="1"/>
</dbReference>
<dbReference type="OMA" id="NCIDYCK"/>
<gene>
    <name evidence="9" type="ORF">GNI_194410</name>
</gene>
<name>A0A023AXK4_GRENI</name>
<proteinExistence type="predicted"/>
<dbReference type="InterPro" id="IPR043502">
    <property type="entry name" value="DNA/RNA_pol_sf"/>
</dbReference>
<dbReference type="GO" id="GO:0006508">
    <property type="term" value="P:proteolysis"/>
    <property type="evidence" value="ECO:0007669"/>
    <property type="project" value="UniProtKB-KW"/>
</dbReference>
<feature type="domain" description="Reverse transcriptase" evidence="8">
    <location>
        <begin position="43"/>
        <end position="90"/>
    </location>
</feature>
<keyword evidence="6" id="KW-0378">Hydrolase</keyword>
<dbReference type="Proteomes" id="UP000019763">
    <property type="component" value="Unassembled WGS sequence"/>
</dbReference>
<keyword evidence="3" id="KW-0548">Nucleotidyltransferase</keyword>
<evidence type="ECO:0000313" key="10">
    <source>
        <dbReference type="Proteomes" id="UP000019763"/>
    </source>
</evidence>
<accession>A0A023AXK4</accession>
<dbReference type="GO" id="GO:0008233">
    <property type="term" value="F:peptidase activity"/>
    <property type="evidence" value="ECO:0007669"/>
    <property type="project" value="UniProtKB-KW"/>
</dbReference>
<evidence type="ECO:0000256" key="6">
    <source>
        <dbReference type="ARBA" id="ARBA00022801"/>
    </source>
</evidence>
<dbReference type="PANTHER" id="PTHR24559">
    <property type="entry name" value="TRANSPOSON TY3-I GAG-POL POLYPROTEIN"/>
    <property type="match status" value="1"/>
</dbReference>
<keyword evidence="4" id="KW-0540">Nuclease</keyword>
<dbReference type="RefSeq" id="XP_011133697.1">
    <property type="nucleotide sequence ID" value="XM_011135395.1"/>
</dbReference>
<dbReference type="GeneID" id="22916303"/>
<evidence type="ECO:0000256" key="7">
    <source>
        <dbReference type="ARBA" id="ARBA00022918"/>
    </source>
</evidence>
<protein>
    <submittedName>
        <fullName evidence="9">Retrotransposon protein</fullName>
    </submittedName>
</protein>
<evidence type="ECO:0000256" key="2">
    <source>
        <dbReference type="ARBA" id="ARBA00022679"/>
    </source>
</evidence>
<sequence>MLADDVIRPSLSPYASEIVMVLKKTGDWRMCIDFRPLNRATTDDKYFIALDLRSGYWQIPMSESSIEYAAFRTATGPYEFKVMPFGLKNAEPPPTKYV</sequence>
<keyword evidence="7" id="KW-0695">RNA-directed DNA polymerase</keyword>
<dbReference type="eggNOG" id="KOG0017">
    <property type="taxonomic scope" value="Eukaryota"/>
</dbReference>
<keyword evidence="10" id="KW-1185">Reference proteome</keyword>
<keyword evidence="5" id="KW-0255">Endonuclease</keyword>
<organism evidence="9 10">
    <name type="scientific">Gregarina niphandrodes</name>
    <name type="common">Septate eugregarine</name>
    <dbReference type="NCBI Taxonomy" id="110365"/>
    <lineage>
        <taxon>Eukaryota</taxon>
        <taxon>Sar</taxon>
        <taxon>Alveolata</taxon>
        <taxon>Apicomplexa</taxon>
        <taxon>Conoidasida</taxon>
        <taxon>Gregarinasina</taxon>
        <taxon>Eugregarinorida</taxon>
        <taxon>Gregarinidae</taxon>
        <taxon>Gregarina</taxon>
    </lineage>
</organism>
<dbReference type="InterPro" id="IPR000477">
    <property type="entry name" value="RT_dom"/>
</dbReference>
<dbReference type="PANTHER" id="PTHR24559:SF444">
    <property type="entry name" value="REVERSE TRANSCRIPTASE DOMAIN-CONTAINING PROTEIN"/>
    <property type="match status" value="1"/>
</dbReference>
<evidence type="ECO:0000256" key="5">
    <source>
        <dbReference type="ARBA" id="ARBA00022759"/>
    </source>
</evidence>
<dbReference type="CDD" id="cd01647">
    <property type="entry name" value="RT_LTR"/>
    <property type="match status" value="1"/>
</dbReference>
<reference evidence="9" key="1">
    <citation type="submission" date="2013-12" db="EMBL/GenBank/DDBJ databases">
        <authorList>
            <person name="Omoto C.K."/>
            <person name="Sibley D."/>
            <person name="Venepally P."/>
            <person name="Hadjithomas M."/>
            <person name="Karamycheva S."/>
            <person name="Brunk B."/>
            <person name="Roos D."/>
            <person name="Caler E."/>
            <person name="Lorenzi H."/>
        </authorList>
    </citation>
    <scope>NUCLEOTIDE SEQUENCE</scope>
</reference>
<dbReference type="OrthoDB" id="2013610at2759"/>
<dbReference type="GO" id="GO:0003964">
    <property type="term" value="F:RNA-directed DNA polymerase activity"/>
    <property type="evidence" value="ECO:0007669"/>
    <property type="project" value="UniProtKB-KW"/>
</dbReference>
<dbReference type="InterPro" id="IPR053134">
    <property type="entry name" value="RNA-dir_DNA_polymerase"/>
</dbReference>
<evidence type="ECO:0000256" key="4">
    <source>
        <dbReference type="ARBA" id="ARBA00022722"/>
    </source>
</evidence>